<dbReference type="Pfam" id="PF13458">
    <property type="entry name" value="Peripla_BP_6"/>
    <property type="match status" value="1"/>
</dbReference>
<dbReference type="InterPro" id="IPR028082">
    <property type="entry name" value="Peripla_BP_I"/>
</dbReference>
<evidence type="ECO:0000313" key="7">
    <source>
        <dbReference type="Proteomes" id="UP000245396"/>
    </source>
</evidence>
<proteinExistence type="inferred from homology"/>
<evidence type="ECO:0000259" key="5">
    <source>
        <dbReference type="Pfam" id="PF13458"/>
    </source>
</evidence>
<reference evidence="6 7" key="1">
    <citation type="submission" date="2018-05" db="EMBL/GenBank/DDBJ databases">
        <title>Genomic Encyclopedia of Type Strains, Phase IV (KMG-IV): sequencing the most valuable type-strain genomes for metagenomic binning, comparative biology and taxonomic classification.</title>
        <authorList>
            <person name="Goeker M."/>
        </authorList>
    </citation>
    <scope>NUCLEOTIDE SEQUENCE [LARGE SCALE GENOMIC DNA]</scope>
    <source>
        <strain evidence="6 7">DSM 6986</strain>
    </source>
</reference>
<dbReference type="STRING" id="1192868.GCA_000304395_01964"/>
<evidence type="ECO:0000256" key="1">
    <source>
        <dbReference type="ARBA" id="ARBA00010062"/>
    </source>
</evidence>
<evidence type="ECO:0000256" key="2">
    <source>
        <dbReference type="ARBA" id="ARBA00022729"/>
    </source>
</evidence>
<keyword evidence="7" id="KW-1185">Reference proteome</keyword>
<evidence type="ECO:0000256" key="3">
    <source>
        <dbReference type="ARBA" id="ARBA00022970"/>
    </source>
</evidence>
<dbReference type="PANTHER" id="PTHR30483:SF37">
    <property type="entry name" value="ABC TRANSPORTER SUBSTRATE-BINDING PROTEIN"/>
    <property type="match status" value="1"/>
</dbReference>
<keyword evidence="3" id="KW-0029">Amino-acid transport</keyword>
<dbReference type="PANTHER" id="PTHR30483">
    <property type="entry name" value="LEUCINE-SPECIFIC-BINDING PROTEIN"/>
    <property type="match status" value="1"/>
</dbReference>
<keyword evidence="2 4" id="KW-0732">Signal</keyword>
<dbReference type="CDD" id="cd06338">
    <property type="entry name" value="PBP1_ABC_ligand_binding-like"/>
    <property type="match status" value="1"/>
</dbReference>
<dbReference type="AlphaFoldDB" id="A0A316C3V4"/>
<name>A0A316C3V4_PSESE</name>
<dbReference type="Proteomes" id="UP000245396">
    <property type="component" value="Unassembled WGS sequence"/>
</dbReference>
<comment type="caution">
    <text evidence="6">The sequence shown here is derived from an EMBL/GenBank/DDBJ whole genome shotgun (WGS) entry which is preliminary data.</text>
</comment>
<accession>A0A316C3V4</accession>
<dbReference type="SUPFAM" id="SSF53822">
    <property type="entry name" value="Periplasmic binding protein-like I"/>
    <property type="match status" value="1"/>
</dbReference>
<dbReference type="Gene3D" id="3.40.50.2300">
    <property type="match status" value="2"/>
</dbReference>
<sequence length="407" mass="44067">MRQMLRKHLGSMICAASLAAFSLSAAYAQDAVRIGYAVSKTGANAGGATTTTIPNYELWVKEINDAGGLKVGDRQMTIEVVEYDDRSSSEEAVRSVERLATQDKVDFILTPWGTANNLAVGPIFDKYGYPQIAGTSVTDMAPKLAARWPNSYWLLGTGGSYAEGLVDLLVKLREEGRIGDSVAMASIADGFGIELAKAGRTALQGHDFKLVYDKTYPLGTQDLAPIVNEVKALNPDVFIAFSYPPDTLGLTDQARVLNFNPKLFYTGVATAFPLYKDKFGAAAEGVVSLGGIDPNDEKVRAYIARHKEVVGKEPDRWASFMTYAGLQALQQAIEKAGTLDKEKVNEVLRTGTFDTVLGQISFDNKSRQVPNIFTVGQWQDGEFVGLEPADHPGAGKLVFPKPAWPAQ</sequence>
<evidence type="ECO:0000313" key="6">
    <source>
        <dbReference type="EMBL" id="PWJ84390.1"/>
    </source>
</evidence>
<keyword evidence="3" id="KW-0813">Transport</keyword>
<feature type="chain" id="PRO_5016399153" evidence="4">
    <location>
        <begin position="29"/>
        <end position="407"/>
    </location>
</feature>
<dbReference type="RefSeq" id="WP_109612470.1">
    <property type="nucleotide sequence ID" value="NZ_QGGG01000005.1"/>
</dbReference>
<dbReference type="GO" id="GO:0006865">
    <property type="term" value="P:amino acid transport"/>
    <property type="evidence" value="ECO:0007669"/>
    <property type="project" value="UniProtKB-KW"/>
</dbReference>
<feature type="domain" description="Leucine-binding protein" evidence="5">
    <location>
        <begin position="32"/>
        <end position="381"/>
    </location>
</feature>
<dbReference type="InterPro" id="IPR028081">
    <property type="entry name" value="Leu-bd"/>
</dbReference>
<dbReference type="EMBL" id="QGGG01000005">
    <property type="protein sequence ID" value="PWJ84390.1"/>
    <property type="molecule type" value="Genomic_DNA"/>
</dbReference>
<protein>
    <submittedName>
        <fullName evidence="6">Amino acid/amide ABC transporter substrate-binding protein (HAAT family)</fullName>
    </submittedName>
</protein>
<gene>
    <name evidence="6" type="ORF">C7441_1056</name>
</gene>
<organism evidence="6 7">
    <name type="scientific">Pseudaminobacter salicylatoxidans</name>
    <dbReference type="NCBI Taxonomy" id="93369"/>
    <lineage>
        <taxon>Bacteria</taxon>
        <taxon>Pseudomonadati</taxon>
        <taxon>Pseudomonadota</taxon>
        <taxon>Alphaproteobacteria</taxon>
        <taxon>Hyphomicrobiales</taxon>
        <taxon>Phyllobacteriaceae</taxon>
        <taxon>Pseudaminobacter</taxon>
    </lineage>
</organism>
<feature type="signal peptide" evidence="4">
    <location>
        <begin position="1"/>
        <end position="28"/>
    </location>
</feature>
<comment type="similarity">
    <text evidence="1">Belongs to the leucine-binding protein family.</text>
</comment>
<dbReference type="OrthoDB" id="9786833at2"/>
<evidence type="ECO:0000256" key="4">
    <source>
        <dbReference type="SAM" id="SignalP"/>
    </source>
</evidence>
<dbReference type="InterPro" id="IPR051010">
    <property type="entry name" value="BCAA_transport"/>
</dbReference>